<dbReference type="InParanoid" id="A0A6P7FQ33"/>
<feature type="signal peptide" evidence="2">
    <location>
        <begin position="1"/>
        <end position="19"/>
    </location>
</feature>
<dbReference type="RefSeq" id="XP_028138326.1">
    <property type="nucleotide sequence ID" value="XM_028282525.1"/>
</dbReference>
<organism evidence="3">
    <name type="scientific">Diabrotica virgifera virgifera</name>
    <name type="common">western corn rootworm</name>
    <dbReference type="NCBI Taxonomy" id="50390"/>
    <lineage>
        <taxon>Eukaryota</taxon>
        <taxon>Metazoa</taxon>
        <taxon>Ecdysozoa</taxon>
        <taxon>Arthropoda</taxon>
        <taxon>Hexapoda</taxon>
        <taxon>Insecta</taxon>
        <taxon>Pterygota</taxon>
        <taxon>Neoptera</taxon>
        <taxon>Endopterygota</taxon>
        <taxon>Coleoptera</taxon>
        <taxon>Polyphaga</taxon>
        <taxon>Cucujiformia</taxon>
        <taxon>Chrysomeloidea</taxon>
        <taxon>Chrysomelidae</taxon>
        <taxon>Galerucinae</taxon>
        <taxon>Diabroticina</taxon>
        <taxon>Diabroticites</taxon>
        <taxon>Diabrotica</taxon>
    </lineage>
</organism>
<evidence type="ECO:0000313" key="3">
    <source>
        <dbReference type="RefSeq" id="XP_028138326.1"/>
    </source>
</evidence>
<evidence type="ECO:0000256" key="2">
    <source>
        <dbReference type="SAM" id="SignalP"/>
    </source>
</evidence>
<name>A0A6P7FQ33_DIAVI</name>
<dbReference type="InterPro" id="IPR031959">
    <property type="entry name" value="DUF4779"/>
</dbReference>
<sequence>MKVCLVVSLVACLSCISLAVEVKHKSSHSAAQGHGHDNKGGQVVVKKHGSSSGKSSKHDEAHANKGQELEDLHKTSHLEKGGKKTSHNEEGGHQSAKHSSGGSHHGLKYQEGKKHKKANYLKGFREKYHKDESNKHDSFFSNGEKSGEFEIFGKKNSKYSSESFAKKKGKNHKNASSAKAGGKAYKSGKTHHDSDAKAHKGQGGFEKHHKSAEKFAKKHASHGGKKYKVHSI</sequence>
<feature type="compositionally biased region" description="Low complexity" evidence="1">
    <location>
        <begin position="93"/>
        <end position="102"/>
    </location>
</feature>
<feature type="region of interest" description="Disordered" evidence="1">
    <location>
        <begin position="163"/>
        <end position="232"/>
    </location>
</feature>
<dbReference type="AlphaFoldDB" id="A0A6P7FQ33"/>
<gene>
    <name evidence="3" type="primary">LOC114332699</name>
</gene>
<feature type="chain" id="PRO_5027680163" evidence="2">
    <location>
        <begin position="20"/>
        <end position="232"/>
    </location>
</feature>
<keyword evidence="2" id="KW-0732">Signal</keyword>
<feature type="compositionally biased region" description="Low complexity" evidence="1">
    <location>
        <begin position="40"/>
        <end position="54"/>
    </location>
</feature>
<feature type="compositionally biased region" description="Low complexity" evidence="1">
    <location>
        <begin position="175"/>
        <end position="187"/>
    </location>
</feature>
<protein>
    <submittedName>
        <fullName evidence="3">Hornerin-like</fullName>
    </submittedName>
</protein>
<evidence type="ECO:0000256" key="1">
    <source>
        <dbReference type="SAM" id="MobiDB-lite"/>
    </source>
</evidence>
<dbReference type="Pfam" id="PF16009">
    <property type="entry name" value="DUF4779"/>
    <property type="match status" value="1"/>
</dbReference>
<feature type="region of interest" description="Disordered" evidence="1">
    <location>
        <begin position="28"/>
        <end position="116"/>
    </location>
</feature>
<proteinExistence type="predicted"/>
<reference evidence="3" key="1">
    <citation type="submission" date="2025-08" db="UniProtKB">
        <authorList>
            <consortium name="RefSeq"/>
        </authorList>
    </citation>
    <scope>IDENTIFICATION</scope>
    <source>
        <tissue evidence="3">Whole insect</tissue>
    </source>
</reference>
<accession>A0A6P7FQ33</accession>
<feature type="compositionally biased region" description="Basic and acidic residues" evidence="1">
    <location>
        <begin position="56"/>
        <end position="92"/>
    </location>
</feature>
<feature type="compositionally biased region" description="Basic residues" evidence="1">
    <location>
        <begin position="207"/>
        <end position="232"/>
    </location>
</feature>